<proteinExistence type="predicted"/>
<comment type="caution">
    <text evidence="1">The sequence shown here is derived from an EMBL/GenBank/DDBJ whole genome shotgun (WGS) entry which is preliminary data.</text>
</comment>
<sequence length="163" mass="17619">MLIRGPDRVVRLKMGYGDRISPILYDNLDDMDFIAKLASQHDIVVNAGTGFHPTSAYALVRRLSRNPLEESCGETRKPWITHTSGCSNILDDPIAGDTYPNRWFDDADSVAVYEHQTAADAQVSYLQRTADLAVIDAGEETGVGAVVLQIPAIFGPGGGAVQS</sequence>
<name>A0AAN9YLG7_9PEZI</name>
<gene>
    <name evidence="1" type="ORF">SLS53_000206</name>
</gene>
<reference evidence="1 2" key="1">
    <citation type="journal article" date="2023" name="PLoS ONE">
        <title>Cytospora paraplurivora sp. nov. isolated from orchards with fruit tree decline syndrome in Ontario, Canada.</title>
        <authorList>
            <person name="Ilyukhin E."/>
            <person name="Nguyen H.D.T."/>
            <person name="Castle A.J."/>
            <person name="Ellouze W."/>
        </authorList>
    </citation>
    <scope>NUCLEOTIDE SEQUENCE [LARGE SCALE GENOMIC DNA]</scope>
    <source>
        <strain evidence="1 2">FDS-564</strain>
    </source>
</reference>
<accession>A0AAN9YLG7</accession>
<evidence type="ECO:0000313" key="2">
    <source>
        <dbReference type="Proteomes" id="UP001320245"/>
    </source>
</evidence>
<dbReference type="AlphaFoldDB" id="A0AAN9YLG7"/>
<dbReference type="Proteomes" id="UP001320245">
    <property type="component" value="Unassembled WGS sequence"/>
</dbReference>
<dbReference type="EMBL" id="JAJSPL020000001">
    <property type="protein sequence ID" value="KAK7749628.1"/>
    <property type="molecule type" value="Genomic_DNA"/>
</dbReference>
<organism evidence="1 2">
    <name type="scientific">Cytospora paraplurivora</name>
    <dbReference type="NCBI Taxonomy" id="2898453"/>
    <lineage>
        <taxon>Eukaryota</taxon>
        <taxon>Fungi</taxon>
        <taxon>Dikarya</taxon>
        <taxon>Ascomycota</taxon>
        <taxon>Pezizomycotina</taxon>
        <taxon>Sordariomycetes</taxon>
        <taxon>Sordariomycetidae</taxon>
        <taxon>Diaporthales</taxon>
        <taxon>Cytosporaceae</taxon>
        <taxon>Cytospora</taxon>
    </lineage>
</organism>
<keyword evidence="2" id="KW-1185">Reference proteome</keyword>
<protein>
    <submittedName>
        <fullName evidence="1">Uncharacterized protein</fullName>
    </submittedName>
</protein>
<evidence type="ECO:0000313" key="1">
    <source>
        <dbReference type="EMBL" id="KAK7749628.1"/>
    </source>
</evidence>